<dbReference type="PANTHER" id="PTHR12446">
    <property type="entry name" value="TESMIN/TSO1-RELATED"/>
    <property type="match status" value="1"/>
</dbReference>
<dbReference type="Proteomes" id="UP000694890">
    <property type="component" value="Linkage group LG10"/>
</dbReference>
<dbReference type="InterPro" id="IPR033467">
    <property type="entry name" value="Tesmin/TSO1-like_CXC"/>
</dbReference>
<evidence type="ECO:0000259" key="4">
    <source>
        <dbReference type="PROSITE" id="PS51634"/>
    </source>
</evidence>
<evidence type="ECO:0000313" key="6">
    <source>
        <dbReference type="RefSeq" id="XP_018534072.1"/>
    </source>
</evidence>
<feature type="domain" description="CRC" evidence="4">
    <location>
        <begin position="57"/>
        <end position="170"/>
    </location>
</feature>
<comment type="subcellular location">
    <subcellularLocation>
        <location evidence="1">Nucleus</location>
    </subcellularLocation>
</comment>
<dbReference type="GeneID" id="108884581"/>
<evidence type="ECO:0000256" key="2">
    <source>
        <dbReference type="ARBA" id="ARBA00007267"/>
    </source>
</evidence>
<dbReference type="Pfam" id="PF03638">
    <property type="entry name" value="TCR"/>
    <property type="match status" value="2"/>
</dbReference>
<gene>
    <name evidence="6" type="primary">tesmin</name>
</gene>
<dbReference type="InterPro" id="IPR028307">
    <property type="entry name" value="Lin-54_fam"/>
</dbReference>
<name>A0AAJ7LXT8_LATCA</name>
<dbReference type="AlphaFoldDB" id="A0AAJ7LXT8"/>
<dbReference type="PANTHER" id="PTHR12446:SF34">
    <property type="entry name" value="PROTEIN LIN-54 HOMOLOG"/>
    <property type="match status" value="1"/>
</dbReference>
<evidence type="ECO:0000313" key="5">
    <source>
        <dbReference type="Proteomes" id="UP000694890"/>
    </source>
</evidence>
<organism evidence="5 6">
    <name type="scientific">Lates calcarifer</name>
    <name type="common">Barramundi</name>
    <name type="synonym">Holocentrus calcarifer</name>
    <dbReference type="NCBI Taxonomy" id="8187"/>
    <lineage>
        <taxon>Eukaryota</taxon>
        <taxon>Metazoa</taxon>
        <taxon>Chordata</taxon>
        <taxon>Craniata</taxon>
        <taxon>Vertebrata</taxon>
        <taxon>Euteleostomi</taxon>
        <taxon>Actinopterygii</taxon>
        <taxon>Neopterygii</taxon>
        <taxon>Teleostei</taxon>
        <taxon>Neoteleostei</taxon>
        <taxon>Acanthomorphata</taxon>
        <taxon>Carangaria</taxon>
        <taxon>Carangaria incertae sedis</taxon>
        <taxon>Centropomidae</taxon>
        <taxon>Lates</taxon>
    </lineage>
</organism>
<protein>
    <submittedName>
        <fullName evidence="6">Spexin prohormone 2 isoform X1</fullName>
    </submittedName>
</protein>
<dbReference type="CTD" id="9633"/>
<dbReference type="InterPro" id="IPR005172">
    <property type="entry name" value="CRC"/>
</dbReference>
<accession>A0AAJ7LXT8</accession>
<evidence type="ECO:0000256" key="3">
    <source>
        <dbReference type="ARBA" id="ARBA00023242"/>
    </source>
</evidence>
<dbReference type="SMART" id="SM01114">
    <property type="entry name" value="CXC"/>
    <property type="match status" value="2"/>
</dbReference>
<dbReference type="GO" id="GO:0006355">
    <property type="term" value="P:regulation of DNA-templated transcription"/>
    <property type="evidence" value="ECO:0007669"/>
    <property type="project" value="TreeGrafter"/>
</dbReference>
<sequence length="244" mass="26743">MTGAAQGKDMTVLGNPSQLPQYHETACPLYEVRGQTANMQPQAPPAQAVGTLCESKSRKPCHCTRSQCLKLYCECFANGMMCSNCDCSNCHNNAEHALKRHKAIKSCLGRNPDAFRPKIAGGKSGEVKGWHNKGCNCKRSSCLKNYCECYEANIMCTSSCKCVGCRNYDDGSKMGPKEKTAKDKWPVSVITPAVVEAVCGCLLAQAEEAEREDQSPAQAEHMVLDEFGHCLTQIVKAMFKHNTY</sequence>
<dbReference type="KEGG" id="lcf:108884581"/>
<reference evidence="6" key="1">
    <citation type="submission" date="2025-08" db="UniProtKB">
        <authorList>
            <consortium name="RefSeq"/>
        </authorList>
    </citation>
    <scope>IDENTIFICATION</scope>
    <source>
        <tissue evidence="6">Brain</tissue>
    </source>
</reference>
<dbReference type="PROSITE" id="PS51634">
    <property type="entry name" value="CRC"/>
    <property type="match status" value="1"/>
</dbReference>
<keyword evidence="3" id="KW-0539">Nucleus</keyword>
<comment type="similarity">
    <text evidence="2">Belongs to the lin-54 family.</text>
</comment>
<proteinExistence type="inferred from homology"/>
<dbReference type="GO" id="GO:0005634">
    <property type="term" value="C:nucleus"/>
    <property type="evidence" value="ECO:0007669"/>
    <property type="project" value="UniProtKB-SubCell"/>
</dbReference>
<dbReference type="RefSeq" id="XP_018534072.1">
    <property type="nucleotide sequence ID" value="XM_018678556.2"/>
</dbReference>
<evidence type="ECO:0000256" key="1">
    <source>
        <dbReference type="ARBA" id="ARBA00004123"/>
    </source>
</evidence>